<name>A0A518AGU3_9BACT</name>
<evidence type="ECO:0000313" key="3">
    <source>
        <dbReference type="Proteomes" id="UP000315750"/>
    </source>
</evidence>
<protein>
    <recommendedName>
        <fullName evidence="4">Double zinc ribbon</fullName>
    </recommendedName>
</protein>
<proteinExistence type="predicted"/>
<feature type="chain" id="PRO_5021743259" description="Double zinc ribbon" evidence="1">
    <location>
        <begin position="18"/>
        <end position="136"/>
    </location>
</feature>
<dbReference type="KEGG" id="amuc:Pan181_01240"/>
<evidence type="ECO:0000256" key="1">
    <source>
        <dbReference type="SAM" id="SignalP"/>
    </source>
</evidence>
<reference evidence="2 3" key="1">
    <citation type="submission" date="2019-02" db="EMBL/GenBank/DDBJ databases">
        <title>Deep-cultivation of Planctomycetes and their phenomic and genomic characterization uncovers novel biology.</title>
        <authorList>
            <person name="Wiegand S."/>
            <person name="Jogler M."/>
            <person name="Boedeker C."/>
            <person name="Pinto D."/>
            <person name="Vollmers J."/>
            <person name="Rivas-Marin E."/>
            <person name="Kohn T."/>
            <person name="Peeters S.H."/>
            <person name="Heuer A."/>
            <person name="Rast P."/>
            <person name="Oberbeckmann S."/>
            <person name="Bunk B."/>
            <person name="Jeske O."/>
            <person name="Meyerdierks A."/>
            <person name="Storesund J.E."/>
            <person name="Kallscheuer N."/>
            <person name="Luecker S."/>
            <person name="Lage O.M."/>
            <person name="Pohl T."/>
            <person name="Merkel B.J."/>
            <person name="Hornburger P."/>
            <person name="Mueller R.-W."/>
            <person name="Bruemmer F."/>
            <person name="Labrenz M."/>
            <person name="Spormann A.M."/>
            <person name="Op den Camp H."/>
            <person name="Overmann J."/>
            <person name="Amann R."/>
            <person name="Jetten M.S.M."/>
            <person name="Mascher T."/>
            <person name="Medema M.H."/>
            <person name="Devos D.P."/>
            <person name="Kaster A.-K."/>
            <person name="Ovreas L."/>
            <person name="Rohde M."/>
            <person name="Galperin M.Y."/>
            <person name="Jogler C."/>
        </authorList>
    </citation>
    <scope>NUCLEOTIDE SEQUENCE [LARGE SCALE GENOMIC DNA]</scope>
    <source>
        <strain evidence="2 3">Pan181</strain>
    </source>
</reference>
<evidence type="ECO:0008006" key="4">
    <source>
        <dbReference type="Google" id="ProtNLM"/>
    </source>
</evidence>
<organism evidence="2 3">
    <name type="scientific">Aeoliella mucimassa</name>
    <dbReference type="NCBI Taxonomy" id="2527972"/>
    <lineage>
        <taxon>Bacteria</taxon>
        <taxon>Pseudomonadati</taxon>
        <taxon>Planctomycetota</taxon>
        <taxon>Planctomycetia</taxon>
        <taxon>Pirellulales</taxon>
        <taxon>Lacipirellulaceae</taxon>
        <taxon>Aeoliella</taxon>
    </lineage>
</organism>
<dbReference type="PROSITE" id="PS51257">
    <property type="entry name" value="PROKAR_LIPOPROTEIN"/>
    <property type="match status" value="1"/>
</dbReference>
<dbReference type="RefSeq" id="WP_145244984.1">
    <property type="nucleotide sequence ID" value="NZ_CP036278.1"/>
</dbReference>
<evidence type="ECO:0000313" key="2">
    <source>
        <dbReference type="EMBL" id="QDU53945.1"/>
    </source>
</evidence>
<dbReference type="EMBL" id="CP036278">
    <property type="protein sequence ID" value="QDU53945.1"/>
    <property type="molecule type" value="Genomic_DNA"/>
</dbReference>
<keyword evidence="1" id="KW-0732">Signal</keyword>
<accession>A0A518AGU3</accession>
<dbReference type="AlphaFoldDB" id="A0A518AGU3"/>
<keyword evidence="3" id="KW-1185">Reference proteome</keyword>
<sequence precursor="true">MKSLFALIAVTTLLATGCGESTTIDPSSTATAAPVEAVVLCKDCGQVKGSEACCAEGAEMCDCGFHHGSPACCKLEKSGEDITLCTKCGQAEGSEKCCAEGADLCPLCGLQVGSPGCVVEESKLVKIEDESYPEDE</sequence>
<dbReference type="Proteomes" id="UP000315750">
    <property type="component" value="Chromosome"/>
</dbReference>
<gene>
    <name evidence="2" type="ORF">Pan181_01240</name>
</gene>
<feature type="signal peptide" evidence="1">
    <location>
        <begin position="1"/>
        <end position="17"/>
    </location>
</feature>